<dbReference type="EMBL" id="JAWIZZ010000045">
    <property type="protein sequence ID" value="KAK5780220.1"/>
    <property type="molecule type" value="Genomic_DNA"/>
</dbReference>
<evidence type="ECO:0000259" key="6">
    <source>
        <dbReference type="Pfam" id="PF00327"/>
    </source>
</evidence>
<reference evidence="8" key="1">
    <citation type="submission" date="2023-07" db="EMBL/GenBank/DDBJ databases">
        <title>A draft genome of Kazachstania heterogenica Y-27499.</title>
        <authorList>
            <person name="Donic C."/>
            <person name="Kralova J.S."/>
            <person name="Fidel L."/>
            <person name="Ben-Dor S."/>
            <person name="Jung S."/>
        </authorList>
    </citation>
    <scope>NUCLEOTIDE SEQUENCE [LARGE SCALE GENOMIC DNA]</scope>
    <source>
        <strain evidence="8">Y27499</strain>
    </source>
</reference>
<sequence length="71" mass="8067">MTTRAIVKTLGLGKRGSTVYRKVTPAIAGSILKVKELVNVELSETMLTKEEQRNLRKSKPGFEVERRFYNV</sequence>
<evidence type="ECO:0000313" key="8">
    <source>
        <dbReference type="Proteomes" id="UP001306508"/>
    </source>
</evidence>
<dbReference type="PROSITE" id="PS00634">
    <property type="entry name" value="RIBOSOMAL_L30"/>
    <property type="match status" value="1"/>
</dbReference>
<dbReference type="Gene3D" id="3.30.1390.20">
    <property type="entry name" value="Ribosomal protein L30, ferredoxin-like fold domain"/>
    <property type="match status" value="1"/>
</dbReference>
<dbReference type="InterPro" id="IPR005996">
    <property type="entry name" value="Ribosomal_uL30_bac-type"/>
</dbReference>
<keyword evidence="3 5" id="KW-0687">Ribonucleoprotein</keyword>
<dbReference type="GO" id="GO:0006412">
    <property type="term" value="P:translation"/>
    <property type="evidence" value="ECO:0007669"/>
    <property type="project" value="InterPro"/>
</dbReference>
<dbReference type="AlphaFoldDB" id="A0AAN7WM72"/>
<evidence type="ECO:0000256" key="4">
    <source>
        <dbReference type="ARBA" id="ARBA00035281"/>
    </source>
</evidence>
<dbReference type="Proteomes" id="UP001306508">
    <property type="component" value="Unassembled WGS sequence"/>
</dbReference>
<dbReference type="NCBIfam" id="TIGR01308">
    <property type="entry name" value="rpmD_bact"/>
    <property type="match status" value="1"/>
</dbReference>
<dbReference type="Pfam" id="PF00327">
    <property type="entry name" value="Ribosomal_L30"/>
    <property type="match status" value="1"/>
</dbReference>
<evidence type="ECO:0000256" key="3">
    <source>
        <dbReference type="ARBA" id="ARBA00023274"/>
    </source>
</evidence>
<evidence type="ECO:0000256" key="1">
    <source>
        <dbReference type="ARBA" id="ARBA00007594"/>
    </source>
</evidence>
<name>A0AAN7WM72_9SACH</name>
<accession>A0AAN7WM72</accession>
<proteinExistence type="inferred from homology"/>
<dbReference type="CDD" id="cd01658">
    <property type="entry name" value="Ribosomal_L30"/>
    <property type="match status" value="1"/>
</dbReference>
<dbReference type="GO" id="GO:0003735">
    <property type="term" value="F:structural constituent of ribosome"/>
    <property type="evidence" value="ECO:0007669"/>
    <property type="project" value="InterPro"/>
</dbReference>
<dbReference type="SUPFAM" id="SSF55129">
    <property type="entry name" value="Ribosomal protein L30p/L7e"/>
    <property type="match status" value="1"/>
</dbReference>
<dbReference type="InterPro" id="IPR016082">
    <property type="entry name" value="Ribosomal_uL30_ferredoxin-like"/>
</dbReference>
<evidence type="ECO:0000256" key="2">
    <source>
        <dbReference type="ARBA" id="ARBA00022980"/>
    </source>
</evidence>
<evidence type="ECO:0000313" key="7">
    <source>
        <dbReference type="EMBL" id="KAK5780220.1"/>
    </source>
</evidence>
<gene>
    <name evidence="7" type="ORF">RI543_002765</name>
</gene>
<dbReference type="GO" id="GO:0015934">
    <property type="term" value="C:large ribosomal subunit"/>
    <property type="evidence" value="ECO:0007669"/>
    <property type="project" value="InterPro"/>
</dbReference>
<protein>
    <recommendedName>
        <fullName evidence="4">Large ribosomal subunit protein uL30m</fullName>
    </recommendedName>
</protein>
<feature type="domain" description="Large ribosomal subunit protein uL30-like ferredoxin-like fold" evidence="6">
    <location>
        <begin position="3"/>
        <end position="38"/>
    </location>
</feature>
<dbReference type="InterPro" id="IPR036919">
    <property type="entry name" value="Ribo_uL30_ferredoxin-like_sf"/>
</dbReference>
<organism evidence="7 8">
    <name type="scientific">Arxiozyma heterogenica</name>
    <dbReference type="NCBI Taxonomy" id="278026"/>
    <lineage>
        <taxon>Eukaryota</taxon>
        <taxon>Fungi</taxon>
        <taxon>Dikarya</taxon>
        <taxon>Ascomycota</taxon>
        <taxon>Saccharomycotina</taxon>
        <taxon>Saccharomycetes</taxon>
        <taxon>Saccharomycetales</taxon>
        <taxon>Saccharomycetaceae</taxon>
        <taxon>Arxiozyma</taxon>
    </lineage>
</organism>
<keyword evidence="8" id="KW-1185">Reference proteome</keyword>
<comment type="similarity">
    <text evidence="1 5">Belongs to the universal ribosomal protein uL30 family.</text>
</comment>
<keyword evidence="2 5" id="KW-0689">Ribosomal protein</keyword>
<evidence type="ECO:0000256" key="5">
    <source>
        <dbReference type="RuleBase" id="RU003734"/>
    </source>
</evidence>
<dbReference type="InterPro" id="IPR018038">
    <property type="entry name" value="Ribosomal_uL30_CS"/>
</dbReference>
<comment type="caution">
    <text evidence="7">The sequence shown here is derived from an EMBL/GenBank/DDBJ whole genome shotgun (WGS) entry which is preliminary data.</text>
</comment>